<sequence length="195" mass="22141">MLSKIFGNKKCTNLPSKPLHSKALAIPSGPVLKQSRALKIIHAGGHVEYYYMAIPASRIIEKYPAFILARPEIFRRPWDSVVRPEEILIPGQRYYIVPCQTVKKLWRRVKKTSIMDPDFSLVENASQDSLSASGILVKPGLKVKALNLHVTFLGIESTKGEKSSKEKSRNPKMNEKRRRSQKENAWEPSFNAINE</sequence>
<dbReference type="AlphaFoldDB" id="A0A2G9H1V4"/>
<dbReference type="InterPro" id="IPR025322">
    <property type="entry name" value="PADRE_dom"/>
</dbReference>
<dbReference type="EMBL" id="NKXS01002925">
    <property type="protein sequence ID" value="PIN11508.1"/>
    <property type="molecule type" value="Genomic_DNA"/>
</dbReference>
<name>A0A2G9H1V4_9LAMI</name>
<feature type="compositionally biased region" description="Basic and acidic residues" evidence="1">
    <location>
        <begin position="158"/>
        <end position="174"/>
    </location>
</feature>
<proteinExistence type="predicted"/>
<dbReference type="STRING" id="429701.A0A2G9H1V4"/>
<accession>A0A2G9H1V4</accession>
<evidence type="ECO:0000313" key="3">
    <source>
        <dbReference type="Proteomes" id="UP000231279"/>
    </source>
</evidence>
<feature type="region of interest" description="Disordered" evidence="1">
    <location>
        <begin position="158"/>
        <end position="195"/>
    </location>
</feature>
<evidence type="ECO:0000256" key="1">
    <source>
        <dbReference type="SAM" id="MobiDB-lite"/>
    </source>
</evidence>
<comment type="caution">
    <text evidence="2">The sequence shown here is derived from an EMBL/GenBank/DDBJ whole genome shotgun (WGS) entry which is preliminary data.</text>
</comment>
<gene>
    <name evidence="2" type="ORF">CDL12_15877</name>
</gene>
<dbReference type="Proteomes" id="UP000231279">
    <property type="component" value="Unassembled WGS sequence"/>
</dbReference>
<dbReference type="PANTHER" id="PTHR33052">
    <property type="entry name" value="DUF4228 DOMAIN PROTEIN-RELATED"/>
    <property type="match status" value="1"/>
</dbReference>
<dbReference type="Pfam" id="PF14009">
    <property type="entry name" value="PADRE"/>
    <property type="match status" value="1"/>
</dbReference>
<reference evidence="3" key="1">
    <citation type="journal article" date="2018" name="Gigascience">
        <title>Genome assembly of the Pink Ipe (Handroanthus impetiginosus, Bignoniaceae), a highly valued, ecologically keystone Neotropical timber forest tree.</title>
        <authorList>
            <person name="Silva-Junior O.B."/>
            <person name="Grattapaglia D."/>
            <person name="Novaes E."/>
            <person name="Collevatti R.G."/>
        </authorList>
    </citation>
    <scope>NUCLEOTIDE SEQUENCE [LARGE SCALE GENOMIC DNA]</scope>
    <source>
        <strain evidence="3">cv. UFG-1</strain>
    </source>
</reference>
<keyword evidence="3" id="KW-1185">Reference proteome</keyword>
<dbReference type="OrthoDB" id="1923394at2759"/>
<organism evidence="2 3">
    <name type="scientific">Handroanthus impetiginosus</name>
    <dbReference type="NCBI Taxonomy" id="429701"/>
    <lineage>
        <taxon>Eukaryota</taxon>
        <taxon>Viridiplantae</taxon>
        <taxon>Streptophyta</taxon>
        <taxon>Embryophyta</taxon>
        <taxon>Tracheophyta</taxon>
        <taxon>Spermatophyta</taxon>
        <taxon>Magnoliopsida</taxon>
        <taxon>eudicotyledons</taxon>
        <taxon>Gunneridae</taxon>
        <taxon>Pentapetalae</taxon>
        <taxon>asterids</taxon>
        <taxon>lamiids</taxon>
        <taxon>Lamiales</taxon>
        <taxon>Bignoniaceae</taxon>
        <taxon>Crescentiina</taxon>
        <taxon>Tabebuia alliance</taxon>
        <taxon>Handroanthus</taxon>
    </lineage>
</organism>
<protein>
    <submittedName>
        <fullName evidence="2">Uncharacterized protein</fullName>
    </submittedName>
</protein>
<evidence type="ECO:0000313" key="2">
    <source>
        <dbReference type="EMBL" id="PIN11508.1"/>
    </source>
</evidence>